<dbReference type="GO" id="GO:0015833">
    <property type="term" value="P:peptide transport"/>
    <property type="evidence" value="ECO:0007669"/>
    <property type="project" value="InterPro"/>
</dbReference>
<dbReference type="GO" id="GO:0016887">
    <property type="term" value="F:ATP hydrolysis activity"/>
    <property type="evidence" value="ECO:0007669"/>
    <property type="project" value="InterPro"/>
</dbReference>
<dbReference type="InterPro" id="IPR013563">
    <property type="entry name" value="Oligopep_ABC_C"/>
</dbReference>
<dbReference type="GO" id="GO:0005524">
    <property type="term" value="F:ATP binding"/>
    <property type="evidence" value="ECO:0007669"/>
    <property type="project" value="UniProtKB-KW"/>
</dbReference>
<evidence type="ECO:0000256" key="2">
    <source>
        <dbReference type="ARBA" id="ARBA00022448"/>
    </source>
</evidence>
<dbReference type="InterPro" id="IPR003593">
    <property type="entry name" value="AAA+_ATPase"/>
</dbReference>
<dbReference type="CDD" id="cd03257">
    <property type="entry name" value="ABC_NikE_OppD_transporters"/>
    <property type="match status" value="1"/>
</dbReference>
<dbReference type="SUPFAM" id="SSF52540">
    <property type="entry name" value="P-loop containing nucleoside triphosphate hydrolases"/>
    <property type="match status" value="1"/>
</dbReference>
<evidence type="ECO:0000313" key="6">
    <source>
        <dbReference type="EMBL" id="PSN93519.1"/>
    </source>
</evidence>
<evidence type="ECO:0000256" key="4">
    <source>
        <dbReference type="ARBA" id="ARBA00022840"/>
    </source>
</evidence>
<proteinExistence type="inferred from homology"/>
<dbReference type="InterPro" id="IPR003439">
    <property type="entry name" value="ABC_transporter-like_ATP-bd"/>
</dbReference>
<dbReference type="PROSITE" id="PS00211">
    <property type="entry name" value="ABC_TRANSPORTER_1"/>
    <property type="match status" value="1"/>
</dbReference>
<evidence type="ECO:0000313" key="7">
    <source>
        <dbReference type="Proteomes" id="UP000240681"/>
    </source>
</evidence>
<comment type="caution">
    <text evidence="6">The sequence shown here is derived from an EMBL/GenBank/DDBJ whole genome shotgun (WGS) entry which is preliminary data.</text>
</comment>
<dbReference type="InterPro" id="IPR017871">
    <property type="entry name" value="ABC_transporter-like_CS"/>
</dbReference>
<keyword evidence="3" id="KW-0547">Nucleotide-binding</keyword>
<keyword evidence="2" id="KW-0813">Transport</keyword>
<dbReference type="EMBL" id="NEXK01000105">
    <property type="protein sequence ID" value="PSN93519.1"/>
    <property type="molecule type" value="Genomic_DNA"/>
</dbReference>
<dbReference type="GO" id="GO:0055085">
    <property type="term" value="P:transmembrane transport"/>
    <property type="evidence" value="ECO:0007669"/>
    <property type="project" value="UniProtKB-ARBA"/>
</dbReference>
<organism evidence="6 7">
    <name type="scientific">Candidatus Marsarchaeota G2 archaeon ECH_B_SAG-C16</name>
    <dbReference type="NCBI Taxonomy" id="1978163"/>
    <lineage>
        <taxon>Archaea</taxon>
        <taxon>Candidatus Marsarchaeota</taxon>
        <taxon>Candidatus Marsarchaeota group 2</taxon>
    </lineage>
</organism>
<dbReference type="PANTHER" id="PTHR43776">
    <property type="entry name" value="TRANSPORT ATP-BINDING PROTEIN"/>
    <property type="match status" value="1"/>
</dbReference>
<evidence type="ECO:0000256" key="3">
    <source>
        <dbReference type="ARBA" id="ARBA00022741"/>
    </source>
</evidence>
<evidence type="ECO:0000256" key="1">
    <source>
        <dbReference type="ARBA" id="ARBA00005417"/>
    </source>
</evidence>
<dbReference type="Pfam" id="PF08352">
    <property type="entry name" value="oligo_HPY"/>
    <property type="match status" value="1"/>
</dbReference>
<protein>
    <recommendedName>
        <fullName evidence="5">ABC transporter domain-containing protein</fullName>
    </recommendedName>
</protein>
<dbReference type="InterPro" id="IPR027417">
    <property type="entry name" value="P-loop_NTPase"/>
</dbReference>
<dbReference type="AlphaFoldDB" id="A0A2R6B4E0"/>
<dbReference type="PANTHER" id="PTHR43776:SF7">
    <property type="entry name" value="D,D-DIPEPTIDE TRANSPORT ATP-BINDING PROTEIN DDPF-RELATED"/>
    <property type="match status" value="1"/>
</dbReference>
<reference evidence="6 7" key="1">
    <citation type="submission" date="2017-04" db="EMBL/GenBank/DDBJ databases">
        <title>Novel microbial lineages endemic to geothermal iron-oxide mats fill important gaps in the evolutionary history of Archaea.</title>
        <authorList>
            <person name="Jay Z.J."/>
            <person name="Beam J.P."/>
            <person name="Dlakic M."/>
            <person name="Rusch D.B."/>
            <person name="Kozubal M.A."/>
            <person name="Inskeep W.P."/>
        </authorList>
    </citation>
    <scope>NUCLEOTIDE SEQUENCE [LARGE SCALE GENOMIC DNA]</scope>
    <source>
        <strain evidence="6">ECH_B_SAG-C16</strain>
    </source>
</reference>
<dbReference type="PROSITE" id="PS50893">
    <property type="entry name" value="ABC_TRANSPORTER_2"/>
    <property type="match status" value="1"/>
</dbReference>
<dbReference type="Gene3D" id="3.40.50.300">
    <property type="entry name" value="P-loop containing nucleotide triphosphate hydrolases"/>
    <property type="match status" value="1"/>
</dbReference>
<dbReference type="SMART" id="SM00382">
    <property type="entry name" value="AAA"/>
    <property type="match status" value="1"/>
</dbReference>
<sequence>MSEYLVSGVKLTKHFESRRSPIEFLTGRRPPPIRAVDGVNIEIQRGEILALVGESGSGKTTLGRLLLLLEKPTSGEVWFDGQRIDNVGSRTLRAYRRRMQMIYQDPYGSLNPKLRVSEIVSEPLRVNGIEVKKDRLAEYLAVSGLRPPEKFLDRYPHELSGGQRQRVAIARAMILEPEFVVADEPVSMLDVSLRSEILGVIKRFNQMLKTSFLLITHDLAVAAQVSSRIMVMYLGRVVEEGDTLGVLRRPKHPYTQTLLSVVPRLGGSLPKTLPKGEIPSAKNIPSGCRFHTRCAYALPVCSTDEPELRLVDGSHVSCHFAEQILSGSTKQSTS</sequence>
<dbReference type="Pfam" id="PF00005">
    <property type="entry name" value="ABC_tran"/>
    <property type="match status" value="1"/>
</dbReference>
<feature type="domain" description="ABC transporter" evidence="5">
    <location>
        <begin position="17"/>
        <end position="259"/>
    </location>
</feature>
<accession>A0A2R6B4E0</accession>
<comment type="similarity">
    <text evidence="1">Belongs to the ABC transporter superfamily.</text>
</comment>
<keyword evidence="4" id="KW-0067">ATP-binding</keyword>
<dbReference type="InterPro" id="IPR050319">
    <property type="entry name" value="ABC_transp_ATP-bind"/>
</dbReference>
<dbReference type="NCBIfam" id="TIGR01727">
    <property type="entry name" value="oligo_HPY"/>
    <property type="match status" value="1"/>
</dbReference>
<name>A0A2R6B4E0_9ARCH</name>
<dbReference type="Proteomes" id="UP000240681">
    <property type="component" value="Unassembled WGS sequence"/>
</dbReference>
<dbReference type="FunFam" id="3.40.50.300:FF:000016">
    <property type="entry name" value="Oligopeptide ABC transporter ATP-binding component"/>
    <property type="match status" value="1"/>
</dbReference>
<evidence type="ECO:0000259" key="5">
    <source>
        <dbReference type="PROSITE" id="PS50893"/>
    </source>
</evidence>
<gene>
    <name evidence="6" type="ORF">B9Q09_05765</name>
</gene>